<reference evidence="8 9" key="1">
    <citation type="journal article" date="2017" name="Int. J. Syst. Evol. Microbiol.">
        <title>Pseudokineococcus basanitobsidens sp. nov., isolated from volcanic rock.</title>
        <authorList>
            <person name="Lee D.W."/>
            <person name="Park M.Y."/>
            <person name="Kim J.J."/>
            <person name="Kim B.S."/>
        </authorList>
    </citation>
    <scope>NUCLEOTIDE SEQUENCE [LARGE SCALE GENOMIC DNA]</scope>
    <source>
        <strain evidence="8 9">DSM 103726</strain>
    </source>
</reference>
<evidence type="ECO:0000256" key="5">
    <source>
        <dbReference type="ARBA" id="ARBA00023136"/>
    </source>
</evidence>
<evidence type="ECO:0000313" key="9">
    <source>
        <dbReference type="Proteomes" id="UP001387100"/>
    </source>
</evidence>
<evidence type="ECO:0000259" key="7">
    <source>
        <dbReference type="Pfam" id="PF12698"/>
    </source>
</evidence>
<feature type="transmembrane region" description="Helical" evidence="6">
    <location>
        <begin position="348"/>
        <end position="370"/>
    </location>
</feature>
<evidence type="ECO:0000313" key="8">
    <source>
        <dbReference type="EMBL" id="MEJ5945365.1"/>
    </source>
</evidence>
<keyword evidence="5 6" id="KW-0472">Membrane</keyword>
<feature type="transmembrane region" description="Helical" evidence="6">
    <location>
        <begin position="228"/>
        <end position="254"/>
    </location>
</feature>
<dbReference type="RefSeq" id="WP_339574750.1">
    <property type="nucleotide sequence ID" value="NZ_JBBIAA010000007.1"/>
</dbReference>
<sequence>MSPATTGTPAWRVVAEREVRTKLRDKPFLVSFAVLVLLVVAGLVVSALLGGRTSTSEVAVVGQDARAAAVVEGARGLLPPGDRLEVQQVDDAAEAEQLVRAGDVDGALLAGDGDDLELVGADEVDAGLADVLARSAQAEALERNAAAAGTTTQDLLRGSTLDQRLLSPPDVDPVVATVLPFAFGFLFFLLAIQFGMAIAQSVVEEKQSRVVEILAAAVPLRSLLVGKVAANGALALVQVVLLVGIALGGLALTGRGDLLGLLGAPVLWFVLFFVLGFVALACVWAVAGSLATRNEDLQSTTSPLLAVLLAVFYLGLFGGGSLLVVASYVPVASTVAMPIRLVTGDVAWWEPVVSAALVLLAAVLLVRLGARLYERSLLRTDRRTSVREVLRERG</sequence>
<keyword evidence="3 6" id="KW-0812">Transmembrane</keyword>
<keyword evidence="2" id="KW-1003">Cell membrane</keyword>
<gene>
    <name evidence="8" type="ORF">WDZ17_08665</name>
</gene>
<keyword evidence="4 6" id="KW-1133">Transmembrane helix</keyword>
<dbReference type="Proteomes" id="UP001387100">
    <property type="component" value="Unassembled WGS sequence"/>
</dbReference>
<keyword evidence="9" id="KW-1185">Reference proteome</keyword>
<comment type="caution">
    <text evidence="8">The sequence shown here is derived from an EMBL/GenBank/DDBJ whole genome shotgun (WGS) entry which is preliminary data.</text>
</comment>
<evidence type="ECO:0000256" key="3">
    <source>
        <dbReference type="ARBA" id="ARBA00022692"/>
    </source>
</evidence>
<evidence type="ECO:0000256" key="4">
    <source>
        <dbReference type="ARBA" id="ARBA00022989"/>
    </source>
</evidence>
<evidence type="ECO:0000256" key="6">
    <source>
        <dbReference type="SAM" id="Phobius"/>
    </source>
</evidence>
<organism evidence="8 9">
    <name type="scientific">Pseudokineococcus basanitobsidens</name>
    <dbReference type="NCBI Taxonomy" id="1926649"/>
    <lineage>
        <taxon>Bacteria</taxon>
        <taxon>Bacillati</taxon>
        <taxon>Actinomycetota</taxon>
        <taxon>Actinomycetes</taxon>
        <taxon>Kineosporiales</taxon>
        <taxon>Kineosporiaceae</taxon>
        <taxon>Pseudokineococcus</taxon>
    </lineage>
</organism>
<dbReference type="Pfam" id="PF12698">
    <property type="entry name" value="ABC2_membrane_3"/>
    <property type="match status" value="1"/>
</dbReference>
<evidence type="ECO:0000256" key="1">
    <source>
        <dbReference type="ARBA" id="ARBA00004651"/>
    </source>
</evidence>
<feature type="transmembrane region" description="Helical" evidence="6">
    <location>
        <begin position="304"/>
        <end position="328"/>
    </location>
</feature>
<protein>
    <submittedName>
        <fullName evidence="8">ABC transporter permease</fullName>
    </submittedName>
</protein>
<feature type="transmembrane region" description="Helical" evidence="6">
    <location>
        <begin position="174"/>
        <end position="199"/>
    </location>
</feature>
<evidence type="ECO:0000256" key="2">
    <source>
        <dbReference type="ARBA" id="ARBA00022475"/>
    </source>
</evidence>
<comment type="subcellular location">
    <subcellularLocation>
        <location evidence="1">Cell membrane</location>
        <topology evidence="1">Multi-pass membrane protein</topology>
    </subcellularLocation>
</comment>
<dbReference type="PANTHER" id="PTHR30294:SF29">
    <property type="entry name" value="MULTIDRUG ABC TRANSPORTER PERMEASE YBHS-RELATED"/>
    <property type="match status" value="1"/>
</dbReference>
<dbReference type="InterPro" id="IPR051449">
    <property type="entry name" value="ABC-2_transporter_component"/>
</dbReference>
<dbReference type="PANTHER" id="PTHR30294">
    <property type="entry name" value="MEMBRANE COMPONENT OF ABC TRANSPORTER YHHJ-RELATED"/>
    <property type="match status" value="1"/>
</dbReference>
<feature type="domain" description="ABC-2 type transporter transmembrane" evidence="7">
    <location>
        <begin position="33"/>
        <end position="369"/>
    </location>
</feature>
<dbReference type="EMBL" id="JBBIAA010000007">
    <property type="protein sequence ID" value="MEJ5945365.1"/>
    <property type="molecule type" value="Genomic_DNA"/>
</dbReference>
<name>A0ABU8RJX1_9ACTN</name>
<accession>A0ABU8RJX1</accession>
<proteinExistence type="predicted"/>
<dbReference type="InterPro" id="IPR013525">
    <property type="entry name" value="ABC2_TM"/>
</dbReference>
<feature type="transmembrane region" description="Helical" evidence="6">
    <location>
        <begin position="28"/>
        <end position="49"/>
    </location>
</feature>
<feature type="transmembrane region" description="Helical" evidence="6">
    <location>
        <begin position="266"/>
        <end position="292"/>
    </location>
</feature>